<evidence type="ECO:0000313" key="1">
    <source>
        <dbReference type="EMBL" id="OJJ37458.1"/>
    </source>
</evidence>
<gene>
    <name evidence="1" type="ORF">ASPWEDRAFT_454196</name>
</gene>
<keyword evidence="2" id="KW-1185">Reference proteome</keyword>
<evidence type="ECO:0000313" key="2">
    <source>
        <dbReference type="Proteomes" id="UP000184383"/>
    </source>
</evidence>
<dbReference type="EMBL" id="KV878211">
    <property type="protein sequence ID" value="OJJ37458.1"/>
    <property type="molecule type" value="Genomic_DNA"/>
</dbReference>
<dbReference type="Proteomes" id="UP000184383">
    <property type="component" value="Unassembled WGS sequence"/>
</dbReference>
<sequence>MRSILLFPLHMAVSARGCSDTKQSLRGILKHFPIWQFSDGRFPAFFFPSQIKRPLLLFPLLCCFCCRQVFSAFQSGHLSLFVVSVRLISIFVVHRIPAFSSTPHFLTFPLVSPAFLRSPE</sequence>
<accession>A0A1L9RRI3</accession>
<dbReference type="RefSeq" id="XP_040691134.1">
    <property type="nucleotide sequence ID" value="XM_040836536.1"/>
</dbReference>
<proteinExistence type="predicted"/>
<organism evidence="1 2">
    <name type="scientific">Aspergillus wentii DTO 134E9</name>
    <dbReference type="NCBI Taxonomy" id="1073089"/>
    <lineage>
        <taxon>Eukaryota</taxon>
        <taxon>Fungi</taxon>
        <taxon>Dikarya</taxon>
        <taxon>Ascomycota</taxon>
        <taxon>Pezizomycotina</taxon>
        <taxon>Eurotiomycetes</taxon>
        <taxon>Eurotiomycetidae</taxon>
        <taxon>Eurotiales</taxon>
        <taxon>Aspergillaceae</taxon>
        <taxon>Aspergillus</taxon>
        <taxon>Aspergillus subgen. Cremei</taxon>
    </lineage>
</organism>
<protein>
    <submittedName>
        <fullName evidence="1">Uncharacterized protein</fullName>
    </submittedName>
</protein>
<dbReference type="VEuPathDB" id="FungiDB:ASPWEDRAFT_454196"/>
<dbReference type="AlphaFoldDB" id="A0A1L9RRI3"/>
<name>A0A1L9RRI3_ASPWE</name>
<dbReference type="GeneID" id="63752384"/>
<reference evidence="2" key="1">
    <citation type="journal article" date="2017" name="Genome Biol.">
        <title>Comparative genomics reveals high biological diversity and specific adaptations in the industrially and medically important fungal genus Aspergillus.</title>
        <authorList>
            <person name="de Vries R.P."/>
            <person name="Riley R."/>
            <person name="Wiebenga A."/>
            <person name="Aguilar-Osorio G."/>
            <person name="Amillis S."/>
            <person name="Uchima C.A."/>
            <person name="Anderluh G."/>
            <person name="Asadollahi M."/>
            <person name="Askin M."/>
            <person name="Barry K."/>
            <person name="Battaglia E."/>
            <person name="Bayram O."/>
            <person name="Benocci T."/>
            <person name="Braus-Stromeyer S.A."/>
            <person name="Caldana C."/>
            <person name="Canovas D."/>
            <person name="Cerqueira G.C."/>
            <person name="Chen F."/>
            <person name="Chen W."/>
            <person name="Choi C."/>
            <person name="Clum A."/>
            <person name="Dos Santos R.A."/>
            <person name="Damasio A.R."/>
            <person name="Diallinas G."/>
            <person name="Emri T."/>
            <person name="Fekete E."/>
            <person name="Flipphi M."/>
            <person name="Freyberg S."/>
            <person name="Gallo A."/>
            <person name="Gournas C."/>
            <person name="Habgood R."/>
            <person name="Hainaut M."/>
            <person name="Harispe M.L."/>
            <person name="Henrissat B."/>
            <person name="Hilden K.S."/>
            <person name="Hope R."/>
            <person name="Hossain A."/>
            <person name="Karabika E."/>
            <person name="Karaffa L."/>
            <person name="Karanyi Z."/>
            <person name="Krasevec N."/>
            <person name="Kuo A."/>
            <person name="Kusch H."/>
            <person name="LaButti K."/>
            <person name="Lagendijk E.L."/>
            <person name="Lapidus A."/>
            <person name="Levasseur A."/>
            <person name="Lindquist E."/>
            <person name="Lipzen A."/>
            <person name="Logrieco A.F."/>
            <person name="MacCabe A."/>
            <person name="Maekelae M.R."/>
            <person name="Malavazi I."/>
            <person name="Melin P."/>
            <person name="Meyer V."/>
            <person name="Mielnichuk N."/>
            <person name="Miskei M."/>
            <person name="Molnar A.P."/>
            <person name="Mule G."/>
            <person name="Ngan C.Y."/>
            <person name="Orejas M."/>
            <person name="Orosz E."/>
            <person name="Ouedraogo J.P."/>
            <person name="Overkamp K.M."/>
            <person name="Park H.-S."/>
            <person name="Perrone G."/>
            <person name="Piumi F."/>
            <person name="Punt P.J."/>
            <person name="Ram A.F."/>
            <person name="Ramon A."/>
            <person name="Rauscher S."/>
            <person name="Record E."/>
            <person name="Riano-Pachon D.M."/>
            <person name="Robert V."/>
            <person name="Roehrig J."/>
            <person name="Ruller R."/>
            <person name="Salamov A."/>
            <person name="Salih N.S."/>
            <person name="Samson R.A."/>
            <person name="Sandor E."/>
            <person name="Sanguinetti M."/>
            <person name="Schuetze T."/>
            <person name="Sepcic K."/>
            <person name="Shelest E."/>
            <person name="Sherlock G."/>
            <person name="Sophianopoulou V."/>
            <person name="Squina F.M."/>
            <person name="Sun H."/>
            <person name="Susca A."/>
            <person name="Todd R.B."/>
            <person name="Tsang A."/>
            <person name="Unkles S.E."/>
            <person name="van de Wiele N."/>
            <person name="van Rossen-Uffink D."/>
            <person name="Oliveira J.V."/>
            <person name="Vesth T.C."/>
            <person name="Visser J."/>
            <person name="Yu J.-H."/>
            <person name="Zhou M."/>
            <person name="Andersen M.R."/>
            <person name="Archer D.B."/>
            <person name="Baker S.E."/>
            <person name="Benoit I."/>
            <person name="Brakhage A.A."/>
            <person name="Braus G.H."/>
            <person name="Fischer R."/>
            <person name="Frisvad J.C."/>
            <person name="Goldman G.H."/>
            <person name="Houbraken J."/>
            <person name="Oakley B."/>
            <person name="Pocsi I."/>
            <person name="Scazzocchio C."/>
            <person name="Seiboth B."/>
            <person name="vanKuyk P.A."/>
            <person name="Wortman J."/>
            <person name="Dyer P.S."/>
            <person name="Grigoriev I.V."/>
        </authorList>
    </citation>
    <scope>NUCLEOTIDE SEQUENCE [LARGE SCALE GENOMIC DNA]</scope>
    <source>
        <strain evidence="2">DTO 134E9</strain>
    </source>
</reference>